<gene>
    <name evidence="11" type="primary">Clec2d</name>
    <name evidence="11" type="ORF">FOF47_R19997</name>
</gene>
<evidence type="ECO:0000313" key="12">
    <source>
        <dbReference type="Proteomes" id="UP000475037"/>
    </source>
</evidence>
<dbReference type="SUPFAM" id="SSF56436">
    <property type="entry name" value="C-type lectin-like"/>
    <property type="match status" value="1"/>
</dbReference>
<keyword evidence="12" id="KW-1185">Reference proteome</keyword>
<feature type="non-terminal residue" evidence="11">
    <location>
        <position position="1"/>
    </location>
</feature>
<evidence type="ECO:0000256" key="3">
    <source>
        <dbReference type="ARBA" id="ARBA00022692"/>
    </source>
</evidence>
<feature type="non-terminal residue" evidence="11">
    <location>
        <position position="115"/>
    </location>
</feature>
<dbReference type="GO" id="GO:0009897">
    <property type="term" value="C:external side of plasma membrane"/>
    <property type="evidence" value="ECO:0007669"/>
    <property type="project" value="TreeGrafter"/>
</dbReference>
<name>A0A6G1B5A2_CROCR</name>
<comment type="caution">
    <text evidence="11">The sequence shown here is derived from an EMBL/GenBank/DDBJ whole genome shotgun (WGS) entry which is preliminary data.</text>
</comment>
<keyword evidence="8" id="KW-1015">Disulfide bond</keyword>
<evidence type="ECO:0000256" key="2">
    <source>
        <dbReference type="ARBA" id="ARBA00022475"/>
    </source>
</evidence>
<dbReference type="FunFam" id="3.10.100.10:FF:000062">
    <property type="entry name" value="C-type lectin domain family 2 member D"/>
    <property type="match status" value="1"/>
</dbReference>
<dbReference type="Gene3D" id="3.10.100.10">
    <property type="entry name" value="Mannose-Binding Protein A, subunit A"/>
    <property type="match status" value="1"/>
</dbReference>
<dbReference type="Proteomes" id="UP000475037">
    <property type="component" value="Unassembled WGS sequence"/>
</dbReference>
<keyword evidence="2" id="KW-1003">Cell membrane</keyword>
<evidence type="ECO:0000256" key="7">
    <source>
        <dbReference type="ARBA" id="ARBA00023136"/>
    </source>
</evidence>
<dbReference type="AlphaFoldDB" id="A0A6G1B5A2"/>
<evidence type="ECO:0000256" key="5">
    <source>
        <dbReference type="ARBA" id="ARBA00022968"/>
    </source>
</evidence>
<evidence type="ECO:0000256" key="9">
    <source>
        <dbReference type="ARBA" id="ARBA00023180"/>
    </source>
</evidence>
<dbReference type="PROSITE" id="PS50041">
    <property type="entry name" value="C_TYPE_LECTIN_2"/>
    <property type="match status" value="1"/>
</dbReference>
<keyword evidence="3" id="KW-0812">Transmembrane</keyword>
<dbReference type="SMART" id="SM00034">
    <property type="entry name" value="CLECT"/>
    <property type="match status" value="1"/>
</dbReference>
<evidence type="ECO:0000256" key="8">
    <source>
        <dbReference type="ARBA" id="ARBA00023157"/>
    </source>
</evidence>
<protein>
    <submittedName>
        <fullName evidence="11">CLC2D protein</fullName>
    </submittedName>
</protein>
<keyword evidence="5" id="KW-0735">Signal-anchor</keyword>
<keyword evidence="4" id="KW-0430">Lectin</keyword>
<evidence type="ECO:0000259" key="10">
    <source>
        <dbReference type="PROSITE" id="PS50041"/>
    </source>
</evidence>
<dbReference type="CDD" id="cd03593">
    <property type="entry name" value="CLECT_NK_receptors_like"/>
    <property type="match status" value="1"/>
</dbReference>
<dbReference type="PANTHER" id="PTHR45710:SF35">
    <property type="entry name" value="C-TYPE LECTIN DOMAIN FAMILY 2 MEMBER D"/>
    <property type="match status" value="1"/>
</dbReference>
<evidence type="ECO:0000256" key="4">
    <source>
        <dbReference type="ARBA" id="ARBA00022734"/>
    </source>
</evidence>
<evidence type="ECO:0000256" key="1">
    <source>
        <dbReference type="ARBA" id="ARBA00004401"/>
    </source>
</evidence>
<sequence length="115" mass="13605">CPEDWIGFQRKCFYFSDDIKNWTFSQRFCKSHDADLAQVETLQELDFLMRYKGLFDHWIGLSREQGQPWKWVNGTEFTSCFPIRGGGECAYLNDKGASSARHYTERKWICSKSDR</sequence>
<dbReference type="InterPro" id="IPR016186">
    <property type="entry name" value="C-type_lectin-like/link_sf"/>
</dbReference>
<evidence type="ECO:0000256" key="6">
    <source>
        <dbReference type="ARBA" id="ARBA00022989"/>
    </source>
</evidence>
<keyword evidence="7" id="KW-0472">Membrane</keyword>
<accession>A0A6G1B5A2</accession>
<comment type="subcellular location">
    <subcellularLocation>
        <location evidence="1">Cell membrane</location>
        <topology evidence="1">Single-pass type II membrane protein</topology>
    </subcellularLocation>
</comment>
<dbReference type="PANTHER" id="PTHR45710">
    <property type="entry name" value="C-TYPE LECTIN DOMAIN-CONTAINING PROTEIN 180"/>
    <property type="match status" value="1"/>
</dbReference>
<dbReference type="InterPro" id="IPR033992">
    <property type="entry name" value="NKR-like_CTLD"/>
</dbReference>
<dbReference type="InterPro" id="IPR001304">
    <property type="entry name" value="C-type_lectin-like"/>
</dbReference>
<evidence type="ECO:0000313" key="11">
    <source>
        <dbReference type="EMBL" id="KAF0882703.1"/>
    </source>
</evidence>
<organism evidence="11 12">
    <name type="scientific">Crocuta crocuta</name>
    <name type="common">Spotted hyena</name>
    <dbReference type="NCBI Taxonomy" id="9678"/>
    <lineage>
        <taxon>Eukaryota</taxon>
        <taxon>Metazoa</taxon>
        <taxon>Chordata</taxon>
        <taxon>Craniata</taxon>
        <taxon>Vertebrata</taxon>
        <taxon>Euteleostomi</taxon>
        <taxon>Mammalia</taxon>
        <taxon>Eutheria</taxon>
        <taxon>Laurasiatheria</taxon>
        <taxon>Carnivora</taxon>
        <taxon>Feliformia</taxon>
        <taxon>Hyaenidae</taxon>
        <taxon>Crocuta</taxon>
    </lineage>
</organism>
<dbReference type="EMBL" id="VOAJ01002526">
    <property type="protein sequence ID" value="KAF0882703.1"/>
    <property type="molecule type" value="Genomic_DNA"/>
</dbReference>
<reference evidence="11 12" key="1">
    <citation type="submission" date="2019-11" db="EMBL/GenBank/DDBJ databases">
        <authorList>
            <person name="Yang C."/>
            <person name="Li F."/>
        </authorList>
    </citation>
    <scope>NUCLEOTIDE SEQUENCE [LARGE SCALE GENOMIC DNA]</scope>
    <source>
        <strain evidence="11">KB4526</strain>
        <tissue evidence="11">Muscle</tissue>
    </source>
</reference>
<feature type="domain" description="C-type lectin" evidence="10">
    <location>
        <begin position="8"/>
        <end position="111"/>
    </location>
</feature>
<dbReference type="InterPro" id="IPR050828">
    <property type="entry name" value="C-type_lectin/matrix_domain"/>
</dbReference>
<proteinExistence type="predicted"/>
<keyword evidence="6" id="KW-1133">Transmembrane helix</keyword>
<keyword evidence="9" id="KW-0325">Glycoprotein</keyword>
<dbReference type="InterPro" id="IPR016187">
    <property type="entry name" value="CTDL_fold"/>
</dbReference>
<dbReference type="Pfam" id="PF00059">
    <property type="entry name" value="Lectin_C"/>
    <property type="match status" value="1"/>
</dbReference>
<dbReference type="GO" id="GO:0030246">
    <property type="term" value="F:carbohydrate binding"/>
    <property type="evidence" value="ECO:0007669"/>
    <property type="project" value="UniProtKB-KW"/>
</dbReference>